<keyword evidence="7" id="KW-0812">Transmembrane</keyword>
<evidence type="ECO:0000256" key="4">
    <source>
        <dbReference type="ARBA" id="ARBA00012438"/>
    </source>
</evidence>
<evidence type="ECO:0000256" key="14">
    <source>
        <dbReference type="ARBA" id="ARBA00074306"/>
    </source>
</evidence>
<dbReference type="Pfam" id="PF02518">
    <property type="entry name" value="HATPase_c"/>
    <property type="match status" value="1"/>
</dbReference>
<keyword evidence="13" id="KW-0472">Membrane</keyword>
<dbReference type="SUPFAM" id="SSF47384">
    <property type="entry name" value="Homodimeric domain of signal transducing histidine kinase"/>
    <property type="match status" value="1"/>
</dbReference>
<evidence type="ECO:0000259" key="16">
    <source>
        <dbReference type="PROSITE" id="PS50109"/>
    </source>
</evidence>
<keyword evidence="19" id="KW-1185">Reference proteome</keyword>
<gene>
    <name evidence="18" type="ordered locus">AM1_6359</name>
</gene>
<evidence type="ECO:0000256" key="3">
    <source>
        <dbReference type="ARBA" id="ARBA00006402"/>
    </source>
</evidence>
<comment type="subcellular location">
    <subcellularLocation>
        <location evidence="2">Membrane</location>
    </subcellularLocation>
</comment>
<feature type="domain" description="Response regulatory" evidence="17">
    <location>
        <begin position="37"/>
        <end position="161"/>
    </location>
</feature>
<dbReference type="STRING" id="329726.AM1_6359"/>
<dbReference type="GO" id="GO:0005524">
    <property type="term" value="F:ATP binding"/>
    <property type="evidence" value="ECO:0007669"/>
    <property type="project" value="UniProtKB-KW"/>
</dbReference>
<dbReference type="HOGENOM" id="CLU_000445_114_15_3"/>
<evidence type="ECO:0000256" key="10">
    <source>
        <dbReference type="ARBA" id="ARBA00022840"/>
    </source>
</evidence>
<evidence type="ECO:0000313" key="19">
    <source>
        <dbReference type="Proteomes" id="UP000000268"/>
    </source>
</evidence>
<evidence type="ECO:0000256" key="9">
    <source>
        <dbReference type="ARBA" id="ARBA00022777"/>
    </source>
</evidence>
<dbReference type="SMART" id="SM00387">
    <property type="entry name" value="HATPase_c"/>
    <property type="match status" value="1"/>
</dbReference>
<dbReference type="SMART" id="SM00448">
    <property type="entry name" value="REC"/>
    <property type="match status" value="2"/>
</dbReference>
<dbReference type="Pfam" id="PF00072">
    <property type="entry name" value="Response_reg"/>
    <property type="match status" value="1"/>
</dbReference>
<evidence type="ECO:0000256" key="5">
    <source>
        <dbReference type="ARBA" id="ARBA00022553"/>
    </source>
</evidence>
<dbReference type="InterPro" id="IPR005467">
    <property type="entry name" value="His_kinase_dom"/>
</dbReference>
<dbReference type="GO" id="GO:0016020">
    <property type="term" value="C:membrane"/>
    <property type="evidence" value="ECO:0007669"/>
    <property type="project" value="UniProtKB-SubCell"/>
</dbReference>
<protein>
    <recommendedName>
        <fullName evidence="14">Circadian input-output histidine kinase CikA</fullName>
        <ecNumber evidence="4">2.7.13.3</ecNumber>
    </recommendedName>
</protein>
<evidence type="ECO:0000256" key="8">
    <source>
        <dbReference type="ARBA" id="ARBA00022741"/>
    </source>
</evidence>
<dbReference type="eggNOG" id="COG2205">
    <property type="taxonomic scope" value="Bacteria"/>
</dbReference>
<dbReference type="PRINTS" id="PR00344">
    <property type="entry name" value="BCTRLSENSOR"/>
</dbReference>
<evidence type="ECO:0000256" key="7">
    <source>
        <dbReference type="ARBA" id="ARBA00022692"/>
    </source>
</evidence>
<dbReference type="SUPFAM" id="SSF52172">
    <property type="entry name" value="CheY-like"/>
    <property type="match status" value="2"/>
</dbReference>
<keyword evidence="10" id="KW-0067">ATP-binding</keyword>
<sequence length="691" mass="77622">MYNPDDSLMPDAPIFVIEDDPSECIEQANASILPAWKVLIVDDDPEVHEATILACGSFEFEYRPLNLLSAYSGAEAKTVLHDHPDIALLLLDVVMETSQAGLELVKYVRKTLNNQIIRIILRTGQPGEAPELDVIRDYDINDYRLKIDLTRQRLLTTVITTLRSYRDLVTLDATNKELDTLYSQQIVANQQIERQQQELIAQNQALTIAKQQAVKANQAKSVFLGNMSHELRTPLNAVLGYTQLLAREPQLQSFTKELETINRCGKHLLALINDVLDLSRIDSGQVVLNIDTFNFHELLKTLKDIWTTKAQHKGLDYQLEWGSDLPHYVRTDEGKLRQVLMNLLSNAIKFTEQGHITFRIHQTTVVSKLNEELHLPLTPHYWLNFEVRDSGPGISVSELENIFHPFIQGEQARSVVDEGTGLGLAISHQFVSLMGGNLSVSSSLGAGSCFKFSVPVERAQACGKTSLVEKAKVTGLAPNQPVYRILIVDDQPDNCSFLTKLLSMVGFEVQAVYSGEAAVSKWLDWHPHLIWMDIRMEGQDGYETTEQIKANHSAPAPVIVALTAFAFEEDKEKALALGFDDFVRKPFQESEIFEKLALHLGVEYLYDGEGPPKPETLSPLTSEQLEFIESDQLQYLYDAALSLDPNRTANLLAELPTEHEVIRKQLLSLSENFRFDIIIQLIEPLVGASVQ</sequence>
<dbReference type="PANTHER" id="PTHR43047">
    <property type="entry name" value="TWO-COMPONENT HISTIDINE PROTEIN KINASE"/>
    <property type="match status" value="1"/>
</dbReference>
<accession>B0C8M7</accession>
<evidence type="ECO:0000256" key="11">
    <source>
        <dbReference type="ARBA" id="ARBA00022989"/>
    </source>
</evidence>
<dbReference type="SUPFAM" id="SSF55874">
    <property type="entry name" value="ATPase domain of HSP90 chaperone/DNA topoisomerase II/histidine kinase"/>
    <property type="match status" value="1"/>
</dbReference>
<dbReference type="Gene3D" id="1.10.287.130">
    <property type="match status" value="1"/>
</dbReference>
<keyword evidence="5 15" id="KW-0597">Phosphoprotein</keyword>
<dbReference type="eggNOG" id="COG0745">
    <property type="taxonomic scope" value="Bacteria"/>
</dbReference>
<dbReference type="Proteomes" id="UP000000268">
    <property type="component" value="Chromosome"/>
</dbReference>
<evidence type="ECO:0000256" key="1">
    <source>
        <dbReference type="ARBA" id="ARBA00000085"/>
    </source>
</evidence>
<dbReference type="SMART" id="SM00388">
    <property type="entry name" value="HisKA"/>
    <property type="match status" value="1"/>
</dbReference>
<dbReference type="CDD" id="cd17546">
    <property type="entry name" value="REC_hyHK_CKI1_RcsC-like"/>
    <property type="match status" value="1"/>
</dbReference>
<dbReference type="Pfam" id="PF00512">
    <property type="entry name" value="HisKA"/>
    <property type="match status" value="1"/>
</dbReference>
<keyword evidence="12" id="KW-0902">Two-component regulatory system</keyword>
<dbReference type="InterPro" id="IPR036890">
    <property type="entry name" value="HATPase_C_sf"/>
</dbReference>
<dbReference type="FunFam" id="1.10.287.130:FF:000004">
    <property type="entry name" value="Ethylene receptor 1"/>
    <property type="match status" value="1"/>
</dbReference>
<dbReference type="CDD" id="cd00082">
    <property type="entry name" value="HisKA"/>
    <property type="match status" value="1"/>
</dbReference>
<feature type="domain" description="Response regulatory" evidence="17">
    <location>
        <begin position="484"/>
        <end position="600"/>
    </location>
</feature>
<dbReference type="InterPro" id="IPR001789">
    <property type="entry name" value="Sig_transdc_resp-reg_receiver"/>
</dbReference>
<evidence type="ECO:0000256" key="13">
    <source>
        <dbReference type="ARBA" id="ARBA00023136"/>
    </source>
</evidence>
<feature type="domain" description="Histidine kinase" evidence="16">
    <location>
        <begin position="226"/>
        <end position="458"/>
    </location>
</feature>
<evidence type="ECO:0000259" key="17">
    <source>
        <dbReference type="PROSITE" id="PS50110"/>
    </source>
</evidence>
<dbReference type="EMBL" id="CP000828">
    <property type="protein sequence ID" value="ABW31289.1"/>
    <property type="molecule type" value="Genomic_DNA"/>
</dbReference>
<dbReference type="InterPro" id="IPR003661">
    <property type="entry name" value="HisK_dim/P_dom"/>
</dbReference>
<dbReference type="Gene3D" id="3.30.565.10">
    <property type="entry name" value="Histidine kinase-like ATPase, C-terminal domain"/>
    <property type="match status" value="1"/>
</dbReference>
<organism evidence="18 19">
    <name type="scientific">Acaryochloris marina (strain MBIC 11017)</name>
    <dbReference type="NCBI Taxonomy" id="329726"/>
    <lineage>
        <taxon>Bacteria</taxon>
        <taxon>Bacillati</taxon>
        <taxon>Cyanobacteriota</taxon>
        <taxon>Cyanophyceae</taxon>
        <taxon>Acaryochloridales</taxon>
        <taxon>Acaryochloridaceae</taxon>
        <taxon>Acaryochloris</taxon>
    </lineage>
</organism>
<dbReference type="InterPro" id="IPR003594">
    <property type="entry name" value="HATPase_dom"/>
</dbReference>
<proteinExistence type="inferred from homology"/>
<name>B0C8M7_ACAM1</name>
<comment type="catalytic activity">
    <reaction evidence="1">
        <text>ATP + protein L-histidine = ADP + protein N-phospho-L-histidine.</text>
        <dbReference type="EC" id="2.7.13.3"/>
    </reaction>
</comment>
<dbReference type="InterPro" id="IPR011006">
    <property type="entry name" value="CheY-like_superfamily"/>
</dbReference>
<dbReference type="InterPro" id="IPR004358">
    <property type="entry name" value="Sig_transdc_His_kin-like_C"/>
</dbReference>
<dbReference type="AlphaFoldDB" id="B0C8M7"/>
<dbReference type="eggNOG" id="COG0784">
    <property type="taxonomic scope" value="Bacteria"/>
</dbReference>
<keyword evidence="8" id="KW-0547">Nucleotide-binding</keyword>
<dbReference type="PROSITE" id="PS50110">
    <property type="entry name" value="RESPONSE_REGULATORY"/>
    <property type="match status" value="2"/>
</dbReference>
<dbReference type="Gene3D" id="3.40.50.2300">
    <property type="match status" value="2"/>
</dbReference>
<evidence type="ECO:0000313" key="18">
    <source>
        <dbReference type="EMBL" id="ABW31289.1"/>
    </source>
</evidence>
<keyword evidence="6" id="KW-0808">Transferase</keyword>
<evidence type="ECO:0000256" key="6">
    <source>
        <dbReference type="ARBA" id="ARBA00022679"/>
    </source>
</evidence>
<dbReference type="PROSITE" id="PS50109">
    <property type="entry name" value="HIS_KIN"/>
    <property type="match status" value="1"/>
</dbReference>
<dbReference type="OrthoDB" id="581426at2"/>
<comment type="similarity">
    <text evidence="3">In the N-terminal section; belongs to the phytochrome family.</text>
</comment>
<evidence type="ECO:0000256" key="2">
    <source>
        <dbReference type="ARBA" id="ARBA00004370"/>
    </source>
</evidence>
<feature type="modified residue" description="4-aspartylphosphate" evidence="15">
    <location>
        <position position="533"/>
    </location>
</feature>
<keyword evidence="9 18" id="KW-0418">Kinase</keyword>
<dbReference type="RefSeq" id="WP_012166464.1">
    <property type="nucleotide sequence ID" value="NC_009925.1"/>
</dbReference>
<dbReference type="KEGG" id="amr:AM1_6359"/>
<dbReference type="GO" id="GO:0000155">
    <property type="term" value="F:phosphorelay sensor kinase activity"/>
    <property type="evidence" value="ECO:0007669"/>
    <property type="project" value="InterPro"/>
</dbReference>
<dbReference type="EC" id="2.7.13.3" evidence="4"/>
<reference evidence="18 19" key="1">
    <citation type="journal article" date="2008" name="Proc. Natl. Acad. Sci. U.S.A.">
        <title>Niche adaptation and genome expansion in the chlorophyll d-producing cyanobacterium Acaryochloris marina.</title>
        <authorList>
            <person name="Swingley W.D."/>
            <person name="Chen M."/>
            <person name="Cheung P.C."/>
            <person name="Conrad A.L."/>
            <person name="Dejesa L.C."/>
            <person name="Hao J."/>
            <person name="Honchak B.M."/>
            <person name="Karbach L.E."/>
            <person name="Kurdoglu A."/>
            <person name="Lahiri S."/>
            <person name="Mastrian S.D."/>
            <person name="Miyashita H."/>
            <person name="Page L."/>
            <person name="Ramakrishna P."/>
            <person name="Satoh S."/>
            <person name="Sattley W.M."/>
            <person name="Shimada Y."/>
            <person name="Taylor H.L."/>
            <person name="Tomo T."/>
            <person name="Tsuchiya T."/>
            <person name="Wang Z.T."/>
            <person name="Raymond J."/>
            <person name="Mimuro M."/>
            <person name="Blankenship R.E."/>
            <person name="Touchman J.W."/>
        </authorList>
    </citation>
    <scope>NUCLEOTIDE SEQUENCE [LARGE SCALE GENOMIC DNA]</scope>
    <source>
        <strain evidence="19">MBIC 11017</strain>
    </source>
</reference>
<dbReference type="CDD" id="cd16922">
    <property type="entry name" value="HATPase_EvgS-ArcB-TorS-like"/>
    <property type="match status" value="1"/>
</dbReference>
<evidence type="ECO:0000256" key="12">
    <source>
        <dbReference type="ARBA" id="ARBA00023012"/>
    </source>
</evidence>
<keyword evidence="11" id="KW-1133">Transmembrane helix</keyword>
<evidence type="ECO:0000256" key="15">
    <source>
        <dbReference type="PROSITE-ProRule" id="PRU00169"/>
    </source>
</evidence>
<feature type="modified residue" description="4-aspartylphosphate" evidence="15">
    <location>
        <position position="92"/>
    </location>
</feature>
<dbReference type="FunFam" id="3.30.565.10:FF:000010">
    <property type="entry name" value="Sensor histidine kinase RcsC"/>
    <property type="match status" value="1"/>
</dbReference>
<dbReference type="InterPro" id="IPR036097">
    <property type="entry name" value="HisK_dim/P_sf"/>
</dbReference>